<dbReference type="Gene3D" id="2.40.10.10">
    <property type="entry name" value="Trypsin-like serine proteases"/>
    <property type="match status" value="2"/>
</dbReference>
<feature type="domain" description="Peptidase S1" evidence="3">
    <location>
        <begin position="47"/>
        <end position="259"/>
    </location>
</feature>
<dbReference type="PANTHER" id="PTHR15462:SF8">
    <property type="entry name" value="SERINE PROTEASE"/>
    <property type="match status" value="1"/>
</dbReference>
<dbReference type="EMBL" id="FNAP01000013">
    <property type="protein sequence ID" value="SDE82041.1"/>
    <property type="molecule type" value="Genomic_DNA"/>
</dbReference>
<dbReference type="InterPro" id="IPR009003">
    <property type="entry name" value="Peptidase_S1_PA"/>
</dbReference>
<sequence length="263" mass="28455">MPTLVFRARIVLTCLSVAAVVLTSALADARTYEIPGIQGADDRRPVIEGGPSAGKDYPWPWRAIGRVNRRTGGFCTGTLIAPDLVLTAAHCLEDRRLGPLPPDTLHFVAGYRFGDYDAHSLVAAIHRPDRDGPRGDFALLRLREPMDIRPMTLSENVGMGRSAGVHARVWLAGYSQDRPHLLAVDRSCVILGVQGDALWRHDCDGPKGSSGGPVLVSADGTDEPLVAGISIGFTERLDMPRGVMIPAPVIRAFVQERKLLPEN</sequence>
<keyword evidence="5" id="KW-1185">Reference proteome</keyword>
<dbReference type="InterPro" id="IPR018114">
    <property type="entry name" value="TRYPSIN_HIS"/>
</dbReference>
<dbReference type="InterPro" id="IPR043504">
    <property type="entry name" value="Peptidase_S1_PA_chymotrypsin"/>
</dbReference>
<evidence type="ECO:0000256" key="1">
    <source>
        <dbReference type="ARBA" id="ARBA00022729"/>
    </source>
</evidence>
<dbReference type="RefSeq" id="WP_092787533.1">
    <property type="nucleotide sequence ID" value="NZ_FNAP01000013.1"/>
</dbReference>
<dbReference type="AlphaFoldDB" id="A0A1G7G1P2"/>
<dbReference type="PROSITE" id="PS50240">
    <property type="entry name" value="TRYPSIN_DOM"/>
    <property type="match status" value="1"/>
</dbReference>
<reference evidence="4 5" key="1">
    <citation type="submission" date="2016-10" db="EMBL/GenBank/DDBJ databases">
        <authorList>
            <person name="de Groot N.N."/>
        </authorList>
    </citation>
    <scope>NUCLEOTIDE SEQUENCE [LARGE SCALE GENOMIC DNA]</scope>
    <source>
        <strain evidence="4 5">ATCC 700224</strain>
    </source>
</reference>
<dbReference type="InterPro" id="IPR001254">
    <property type="entry name" value="Trypsin_dom"/>
</dbReference>
<feature type="signal peptide" evidence="2">
    <location>
        <begin position="1"/>
        <end position="29"/>
    </location>
</feature>
<evidence type="ECO:0000259" key="3">
    <source>
        <dbReference type="PROSITE" id="PS50240"/>
    </source>
</evidence>
<dbReference type="SMART" id="SM00020">
    <property type="entry name" value="Tryp_SPc"/>
    <property type="match status" value="1"/>
</dbReference>
<keyword evidence="1 2" id="KW-0732">Signal</keyword>
<dbReference type="Proteomes" id="UP000199412">
    <property type="component" value="Unassembled WGS sequence"/>
</dbReference>
<dbReference type="SUPFAM" id="SSF50494">
    <property type="entry name" value="Trypsin-like serine proteases"/>
    <property type="match status" value="1"/>
</dbReference>
<organism evidence="4 5">
    <name type="scientific">Rhodospira trueperi</name>
    <dbReference type="NCBI Taxonomy" id="69960"/>
    <lineage>
        <taxon>Bacteria</taxon>
        <taxon>Pseudomonadati</taxon>
        <taxon>Pseudomonadota</taxon>
        <taxon>Alphaproteobacteria</taxon>
        <taxon>Rhodospirillales</taxon>
        <taxon>Rhodospirillaceae</taxon>
        <taxon>Rhodospira</taxon>
    </lineage>
</organism>
<dbReference type="GO" id="GO:0006508">
    <property type="term" value="P:proteolysis"/>
    <property type="evidence" value="ECO:0007669"/>
    <property type="project" value="UniProtKB-KW"/>
</dbReference>
<dbReference type="InterPro" id="IPR050966">
    <property type="entry name" value="Glutamyl_endopeptidase"/>
</dbReference>
<dbReference type="PROSITE" id="PS00134">
    <property type="entry name" value="TRYPSIN_HIS"/>
    <property type="match status" value="1"/>
</dbReference>
<gene>
    <name evidence="4" type="ORF">SAMN05421720_11342</name>
</gene>
<dbReference type="PANTHER" id="PTHR15462">
    <property type="entry name" value="SERINE PROTEASE"/>
    <property type="match status" value="1"/>
</dbReference>
<accession>A0A1G7G1P2</accession>
<feature type="chain" id="PRO_5011706818" evidence="2">
    <location>
        <begin position="30"/>
        <end position="263"/>
    </location>
</feature>
<proteinExistence type="predicted"/>
<dbReference type="Pfam" id="PF00089">
    <property type="entry name" value="Trypsin"/>
    <property type="match status" value="1"/>
</dbReference>
<dbReference type="STRING" id="69960.SAMN05421720_11342"/>
<evidence type="ECO:0000313" key="5">
    <source>
        <dbReference type="Proteomes" id="UP000199412"/>
    </source>
</evidence>
<dbReference type="OrthoDB" id="267336at2"/>
<keyword evidence="4" id="KW-0645">Protease</keyword>
<dbReference type="GO" id="GO:0004252">
    <property type="term" value="F:serine-type endopeptidase activity"/>
    <property type="evidence" value="ECO:0007669"/>
    <property type="project" value="InterPro"/>
</dbReference>
<dbReference type="PRINTS" id="PR00722">
    <property type="entry name" value="CHYMOTRYPSIN"/>
</dbReference>
<evidence type="ECO:0000313" key="4">
    <source>
        <dbReference type="EMBL" id="SDE82041.1"/>
    </source>
</evidence>
<dbReference type="InterPro" id="IPR001314">
    <property type="entry name" value="Peptidase_S1A"/>
</dbReference>
<evidence type="ECO:0000256" key="2">
    <source>
        <dbReference type="SAM" id="SignalP"/>
    </source>
</evidence>
<name>A0A1G7G1P2_9PROT</name>
<protein>
    <submittedName>
        <fullName evidence="4">Protease YdgD</fullName>
    </submittedName>
</protein>
<keyword evidence="4" id="KW-0378">Hydrolase</keyword>